<feature type="region of interest" description="Disordered" evidence="2">
    <location>
        <begin position="1191"/>
        <end position="1212"/>
    </location>
</feature>
<dbReference type="PANTHER" id="PTHR12093">
    <property type="entry name" value="NCK-ASSOCIATED PROTEIN 1"/>
    <property type="match status" value="1"/>
</dbReference>
<proteinExistence type="inferred from homology"/>
<name>A0A0X3NV49_SCHSO</name>
<sequence>MKKMASTKQQKIAESLFILNHRQLSVLNRLYIMKCTLSDPATRPNFMPGVDKAFDSAWKILLKKFPVFDAKTPASTLQIFNSQTEIVKQMSGFYYNLVDVLEVKDNVLDLLLRITVSGVKLEITVNSELTRLYLELIANYFSMMYFLTCLPDLKAILALFNLIYEQANGKTEPSFSRMAERFTDPPEAMIKNLHLDVNPHSQIIAGALASLGDLFGRRLVRAQNWRDGLFLDILSEPAKITHTALSDQLSCELLPYEMMERWVIFGYLVIYPTLTEDDDAFNRLRLALRNSYVVVLYRDEVVHVHSLLTSFLETVWTARSTSKRLTDIKESLSIACSQAPGVHSDRRSYLRTALRQLHSILADQPGLLGPKAFIVFWGLSYATDEIHWLLRHSCNLPLKKSVNSDDLTDLALPELLFYMEDLRNLLRTYSQVIQRFHVQLLSSYDAPGLEEYLRPVLSRLPIDEVEMFNGMLTHLHDVGEVRQALDRNAQLALCDFSGLRLDWLRLQATLSAKDSPLNLCEYPRLAEHLHSTVFHTKLVDQLDELLRQVCDLTIFYFYRTKFEEIFIHSLNIPSQLRYTGVFPTLCTYFTQASHDLCPKERFLIGCTSATLAKKFCADIVEAICTCLFNRMDEICALVQQLAPQNAVAWLPEEILGKKREAASKSAVDSSHTHNGYGTMRYSDRQGTKTSTSNSWSGSKGGTPIVKVTPGVESFRRDRAEQTQSDRTLFTLSQLCFALTYRREINLPGEVFDPRMILQSELQSRLFEGLNPSIHLGVPEKTEPAIRRITKPTEMLRRARALMEVLIEMEDFVRIDVVTVFTNVFGQHTQPRDPTKNLPTLTSQYAEWYSDIFMRHAYMGHFVYSPLLKSFVSMVSSEVVRFRAEDYADLNELRALAELIGPTGMRHICSQLVQQIGSRIDEVKKLVLQNRSTLEELRGSFDNPVKTRQLAAQLLNVDTLLSYLKEIGIALAFQSLCQEAVGDVLQSRTPFLVSTGKRIKSFMLQQAGGKLLPPSPGPNGLDANGLPIDYDCLSRLFESQLLTANLCSAMGMPTELDPGICHYLRSRRQSSASVAAVSGGGSGGNAQVNGGSVNLDYHVACLFIVFAANALPQLARAEGCKYHINLEANEGNIHCIAYAVTAIMIAMFSVLNPGDLEERSTEFLALASSNLLRLGLETSSSLVSAEISGTAPLPQHHHHQQGSSGSGSGSVAPNSRNRDAVYLLFDHIVRLSPFLTASLQEACFPYALIRSAYHHVACHHGGTAAASGGGQNSHPSSSSDIH</sequence>
<comment type="similarity">
    <text evidence="1">Belongs to the HEM-1/HEM-2 family.</text>
</comment>
<protein>
    <recommendedName>
        <fullName evidence="4">Nck-associated protein 1</fullName>
    </recommendedName>
</protein>
<dbReference type="EMBL" id="GEEE01024469">
    <property type="protein sequence ID" value="JAP38756.1"/>
    <property type="molecule type" value="Transcribed_RNA"/>
</dbReference>
<dbReference type="GO" id="GO:0016477">
    <property type="term" value="P:cell migration"/>
    <property type="evidence" value="ECO:0007669"/>
    <property type="project" value="TreeGrafter"/>
</dbReference>
<dbReference type="Pfam" id="PF09735">
    <property type="entry name" value="Nckap1"/>
    <property type="match status" value="4"/>
</dbReference>
<gene>
    <name evidence="3" type="ORF">TR99390</name>
</gene>
<reference evidence="3" key="1">
    <citation type="submission" date="2016-01" db="EMBL/GenBank/DDBJ databases">
        <title>Reference transcriptome for the parasite Schistocephalus solidus: insights into the molecular evolution of parasitism.</title>
        <authorList>
            <person name="Hebert F.O."/>
            <person name="Grambauer S."/>
            <person name="Barber I."/>
            <person name="Landry C.R."/>
            <person name="Aubin-Horth N."/>
        </authorList>
    </citation>
    <scope>NUCLEOTIDE SEQUENCE</scope>
</reference>
<evidence type="ECO:0000313" key="3">
    <source>
        <dbReference type="EMBL" id="JAP38756.1"/>
    </source>
</evidence>
<feature type="region of interest" description="Disordered" evidence="2">
    <location>
        <begin position="665"/>
        <end position="702"/>
    </location>
</feature>
<dbReference type="GO" id="GO:0030031">
    <property type="term" value="P:cell projection assembly"/>
    <property type="evidence" value="ECO:0007669"/>
    <property type="project" value="TreeGrafter"/>
</dbReference>
<dbReference type="GO" id="GO:0031209">
    <property type="term" value="C:SCAR complex"/>
    <property type="evidence" value="ECO:0007669"/>
    <property type="project" value="TreeGrafter"/>
</dbReference>
<evidence type="ECO:0000256" key="1">
    <source>
        <dbReference type="ARBA" id="ARBA00037947"/>
    </source>
</evidence>
<accession>A0A0X3NV49</accession>
<organism evidence="3">
    <name type="scientific">Schistocephalus solidus</name>
    <name type="common">Tapeworm</name>
    <dbReference type="NCBI Taxonomy" id="70667"/>
    <lineage>
        <taxon>Eukaryota</taxon>
        <taxon>Metazoa</taxon>
        <taxon>Spiralia</taxon>
        <taxon>Lophotrochozoa</taxon>
        <taxon>Platyhelminthes</taxon>
        <taxon>Cestoda</taxon>
        <taxon>Eucestoda</taxon>
        <taxon>Diphyllobothriidea</taxon>
        <taxon>Diphyllobothriidae</taxon>
        <taxon>Schistocephalus</taxon>
    </lineage>
</organism>
<dbReference type="GO" id="GO:0030866">
    <property type="term" value="P:cortical actin cytoskeleton organization"/>
    <property type="evidence" value="ECO:0007669"/>
    <property type="project" value="TreeGrafter"/>
</dbReference>
<dbReference type="PANTHER" id="PTHR12093:SF10">
    <property type="entry name" value="MEMBRANE-ASSOCIATED PROTEIN HEM"/>
    <property type="match status" value="1"/>
</dbReference>
<evidence type="ECO:0008006" key="4">
    <source>
        <dbReference type="Google" id="ProtNLM"/>
    </source>
</evidence>
<feature type="compositionally biased region" description="Polar residues" evidence="2">
    <location>
        <begin position="687"/>
        <end position="697"/>
    </location>
</feature>
<dbReference type="GO" id="GO:0048812">
    <property type="term" value="P:neuron projection morphogenesis"/>
    <property type="evidence" value="ECO:0007669"/>
    <property type="project" value="TreeGrafter"/>
</dbReference>
<feature type="compositionally biased region" description="Polar residues" evidence="2">
    <location>
        <begin position="666"/>
        <end position="675"/>
    </location>
</feature>
<evidence type="ECO:0000256" key="2">
    <source>
        <dbReference type="SAM" id="MobiDB-lite"/>
    </source>
</evidence>
<dbReference type="InterPro" id="IPR019137">
    <property type="entry name" value="Nck-associated_protein-1"/>
</dbReference>